<dbReference type="GO" id="GO:0034440">
    <property type="term" value="P:lipid oxidation"/>
    <property type="evidence" value="ECO:0007669"/>
    <property type="project" value="InterPro"/>
</dbReference>
<evidence type="ECO:0000313" key="6">
    <source>
        <dbReference type="EMBL" id="RPB19800.1"/>
    </source>
</evidence>
<evidence type="ECO:0000256" key="2">
    <source>
        <dbReference type="ARBA" id="ARBA00022723"/>
    </source>
</evidence>
<evidence type="ECO:0000313" key="7">
    <source>
        <dbReference type="Proteomes" id="UP000267821"/>
    </source>
</evidence>
<sequence>MDIINRILPNSDIPPIDAIFNSMRLMDTAVLLGQVFPEEIIDWVNYNPGEGPSLASITERNATLVEEKKGIYTVENIGSAHVEDWFTDALFAQQHLTGPNPCTLELANNNWVSQFRREAEKQIKKAVLQLIDEARGKPNPELYIRDYSYFSAKGKDTAHTDSSNKVRFAVASVCLFHLELTTGRLHPFAIIIDYKDKIEDSVVIFNQRLRESDDNIDQAKDWPWRYAKTCAQVSDWTRHEVTVHLVNTHFIEEAVIVAANRSFEAHQPVYKLLSPHWIKTLSLNAAARATLVPDVVTKLSGMTTAQLILFMQDAYSTFDLQENYIPTDLERRGFPVAGINDPKFRNCGYARNMHVLWQILQTFVGDYLDATGFTSDLAVAKDP</sequence>
<dbReference type="SUPFAM" id="SSF48484">
    <property type="entry name" value="Lipoxigenase"/>
    <property type="match status" value="1"/>
</dbReference>
<dbReference type="AlphaFoldDB" id="A0A3N4LAA3"/>
<dbReference type="InterPro" id="IPR036226">
    <property type="entry name" value="LipOase_C_sf"/>
</dbReference>
<dbReference type="EMBL" id="ML121583">
    <property type="protein sequence ID" value="RPB19800.1"/>
    <property type="molecule type" value="Genomic_DNA"/>
</dbReference>
<dbReference type="Gene3D" id="3.10.450.60">
    <property type="match status" value="1"/>
</dbReference>
<organism evidence="6 7">
    <name type="scientific">Terfezia boudieri ATCC MYA-4762</name>
    <dbReference type="NCBI Taxonomy" id="1051890"/>
    <lineage>
        <taxon>Eukaryota</taxon>
        <taxon>Fungi</taxon>
        <taxon>Dikarya</taxon>
        <taxon>Ascomycota</taxon>
        <taxon>Pezizomycotina</taxon>
        <taxon>Pezizomycetes</taxon>
        <taxon>Pezizales</taxon>
        <taxon>Pezizaceae</taxon>
        <taxon>Terfezia</taxon>
    </lineage>
</organism>
<dbReference type="InterPro" id="IPR013819">
    <property type="entry name" value="LipOase_C"/>
</dbReference>
<dbReference type="STRING" id="1051890.A0A3N4LAA3"/>
<name>A0A3N4LAA3_9PEZI</name>
<gene>
    <name evidence="6" type="ORF">L211DRAFT_895949</name>
</gene>
<dbReference type="Gene3D" id="1.20.245.10">
    <property type="entry name" value="Lipoxygenase-1, Domain 5"/>
    <property type="match status" value="1"/>
</dbReference>
<dbReference type="PROSITE" id="PS51393">
    <property type="entry name" value="LIPOXYGENASE_3"/>
    <property type="match status" value="1"/>
</dbReference>
<dbReference type="PRINTS" id="PR00087">
    <property type="entry name" value="LIPOXYGENASE"/>
</dbReference>
<dbReference type="PANTHER" id="PTHR11771">
    <property type="entry name" value="LIPOXYGENASE"/>
    <property type="match status" value="1"/>
</dbReference>
<dbReference type="GO" id="GO:0046872">
    <property type="term" value="F:metal ion binding"/>
    <property type="evidence" value="ECO:0007669"/>
    <property type="project" value="UniProtKB-KW"/>
</dbReference>
<keyword evidence="4" id="KW-0560">Oxidoreductase</keyword>
<dbReference type="GO" id="GO:0050584">
    <property type="term" value="F:linoleate 11-lipoxygenase activity"/>
    <property type="evidence" value="ECO:0007669"/>
    <property type="project" value="UniProtKB-ARBA"/>
</dbReference>
<evidence type="ECO:0000256" key="4">
    <source>
        <dbReference type="ARBA" id="ARBA00023002"/>
    </source>
</evidence>
<keyword evidence="3" id="KW-0223">Dioxygenase</keyword>
<keyword evidence="2" id="KW-0479">Metal-binding</keyword>
<dbReference type="Proteomes" id="UP000267821">
    <property type="component" value="Unassembled WGS sequence"/>
</dbReference>
<keyword evidence="7" id="KW-1185">Reference proteome</keyword>
<evidence type="ECO:0000256" key="3">
    <source>
        <dbReference type="ARBA" id="ARBA00022964"/>
    </source>
</evidence>
<feature type="domain" description="Lipoxygenase" evidence="5">
    <location>
        <begin position="1"/>
        <end position="383"/>
    </location>
</feature>
<reference evidence="6 7" key="1">
    <citation type="journal article" date="2018" name="Nat. Ecol. Evol.">
        <title>Pezizomycetes genomes reveal the molecular basis of ectomycorrhizal truffle lifestyle.</title>
        <authorList>
            <person name="Murat C."/>
            <person name="Payen T."/>
            <person name="Noel B."/>
            <person name="Kuo A."/>
            <person name="Morin E."/>
            <person name="Chen J."/>
            <person name="Kohler A."/>
            <person name="Krizsan K."/>
            <person name="Balestrini R."/>
            <person name="Da Silva C."/>
            <person name="Montanini B."/>
            <person name="Hainaut M."/>
            <person name="Levati E."/>
            <person name="Barry K.W."/>
            <person name="Belfiori B."/>
            <person name="Cichocki N."/>
            <person name="Clum A."/>
            <person name="Dockter R.B."/>
            <person name="Fauchery L."/>
            <person name="Guy J."/>
            <person name="Iotti M."/>
            <person name="Le Tacon F."/>
            <person name="Lindquist E.A."/>
            <person name="Lipzen A."/>
            <person name="Malagnac F."/>
            <person name="Mello A."/>
            <person name="Molinier V."/>
            <person name="Miyauchi S."/>
            <person name="Poulain J."/>
            <person name="Riccioni C."/>
            <person name="Rubini A."/>
            <person name="Sitrit Y."/>
            <person name="Splivallo R."/>
            <person name="Traeger S."/>
            <person name="Wang M."/>
            <person name="Zifcakova L."/>
            <person name="Wipf D."/>
            <person name="Zambonelli A."/>
            <person name="Paolocci F."/>
            <person name="Nowrousian M."/>
            <person name="Ottonello S."/>
            <person name="Baldrian P."/>
            <person name="Spatafora J.W."/>
            <person name="Henrissat B."/>
            <person name="Nagy L.G."/>
            <person name="Aury J.M."/>
            <person name="Wincker P."/>
            <person name="Grigoriev I.V."/>
            <person name="Bonfante P."/>
            <person name="Martin F.M."/>
        </authorList>
    </citation>
    <scope>NUCLEOTIDE SEQUENCE [LARGE SCALE GENOMIC DNA]</scope>
    <source>
        <strain evidence="6 7">ATCC MYA-4762</strain>
    </source>
</reference>
<protein>
    <recommendedName>
        <fullName evidence="1">Manganese lipoxygenase</fullName>
    </recommendedName>
</protein>
<accession>A0A3N4LAA3</accession>
<dbReference type="InParanoid" id="A0A3N4LAA3"/>
<evidence type="ECO:0000256" key="1">
    <source>
        <dbReference type="ARBA" id="ARBA00021175"/>
    </source>
</evidence>
<dbReference type="GO" id="GO:0043651">
    <property type="term" value="P:linoleic acid metabolic process"/>
    <property type="evidence" value="ECO:0007669"/>
    <property type="project" value="UniProtKB-ARBA"/>
</dbReference>
<proteinExistence type="predicted"/>
<dbReference type="InterPro" id="IPR000907">
    <property type="entry name" value="LipOase"/>
</dbReference>
<evidence type="ECO:0000259" key="5">
    <source>
        <dbReference type="PROSITE" id="PS51393"/>
    </source>
</evidence>
<dbReference type="Pfam" id="PF00305">
    <property type="entry name" value="Lipoxygenase"/>
    <property type="match status" value="1"/>
</dbReference>
<dbReference type="OrthoDB" id="407298at2759"/>